<organism evidence="2 3">
    <name type="scientific">Mugilogobius chulae</name>
    <name type="common">yellowstripe goby</name>
    <dbReference type="NCBI Taxonomy" id="88201"/>
    <lineage>
        <taxon>Eukaryota</taxon>
        <taxon>Metazoa</taxon>
        <taxon>Chordata</taxon>
        <taxon>Craniata</taxon>
        <taxon>Vertebrata</taxon>
        <taxon>Euteleostomi</taxon>
        <taxon>Actinopterygii</taxon>
        <taxon>Neopterygii</taxon>
        <taxon>Teleostei</taxon>
        <taxon>Neoteleostei</taxon>
        <taxon>Acanthomorphata</taxon>
        <taxon>Gobiaria</taxon>
        <taxon>Gobiiformes</taxon>
        <taxon>Gobioidei</taxon>
        <taxon>Gobiidae</taxon>
        <taxon>Gobionellinae</taxon>
        <taxon>Mugilogobius</taxon>
    </lineage>
</organism>
<sequence length="221" mass="25568">MIRERERGRGWEERRRRKERRRDKRERRSNTERGEKLKKGRKQRALLFVLGTQSLSQKDRARLNYVSQQALCEGVAVAVVTVGSRFNRTQVEKMASPPVDQHRIHLDRIKTEQQDYARRFFRVLLSALGKRVNTYPPPSVQRSCGQFQGQTGSGPQIVDDQEVLEEEEEQFLEHTGPGQVHTDPGQVQDLSHTWTRGDGQTFVSSCPRSRRKVNVTVCLCV</sequence>
<gene>
    <name evidence="2" type="ORF">WMY93_032958</name>
</gene>
<dbReference type="EMBL" id="JBBPFD010000104">
    <property type="protein sequence ID" value="KAK7880403.1"/>
    <property type="molecule type" value="Genomic_DNA"/>
</dbReference>
<feature type="compositionally biased region" description="Basic and acidic residues" evidence="1">
    <location>
        <begin position="26"/>
        <end position="37"/>
    </location>
</feature>
<keyword evidence="3" id="KW-1185">Reference proteome</keyword>
<evidence type="ECO:0000313" key="2">
    <source>
        <dbReference type="EMBL" id="KAK7880403.1"/>
    </source>
</evidence>
<dbReference type="Proteomes" id="UP001460270">
    <property type="component" value="Unassembled WGS sequence"/>
</dbReference>
<dbReference type="SUPFAM" id="SSF53300">
    <property type="entry name" value="vWA-like"/>
    <property type="match status" value="1"/>
</dbReference>
<dbReference type="Gene3D" id="3.40.50.410">
    <property type="entry name" value="von Willebrand factor, type A domain"/>
    <property type="match status" value="1"/>
</dbReference>
<dbReference type="InterPro" id="IPR036465">
    <property type="entry name" value="vWFA_dom_sf"/>
</dbReference>
<protein>
    <recommendedName>
        <fullName evidence="4">AIG1-type G domain-containing protein</fullName>
    </recommendedName>
</protein>
<evidence type="ECO:0000313" key="3">
    <source>
        <dbReference type="Proteomes" id="UP001460270"/>
    </source>
</evidence>
<feature type="region of interest" description="Disordered" evidence="1">
    <location>
        <begin position="1"/>
        <end position="40"/>
    </location>
</feature>
<evidence type="ECO:0008006" key="4">
    <source>
        <dbReference type="Google" id="ProtNLM"/>
    </source>
</evidence>
<name>A0AAW0MVA3_9GOBI</name>
<comment type="caution">
    <text evidence="2">The sequence shown here is derived from an EMBL/GenBank/DDBJ whole genome shotgun (WGS) entry which is preliminary data.</text>
</comment>
<feature type="compositionally biased region" description="Basic residues" evidence="1">
    <location>
        <begin position="15"/>
        <end position="25"/>
    </location>
</feature>
<accession>A0AAW0MVA3</accession>
<proteinExistence type="predicted"/>
<dbReference type="AlphaFoldDB" id="A0AAW0MVA3"/>
<feature type="compositionally biased region" description="Basic and acidic residues" evidence="1">
    <location>
        <begin position="1"/>
        <end position="14"/>
    </location>
</feature>
<reference evidence="3" key="1">
    <citation type="submission" date="2024-04" db="EMBL/GenBank/DDBJ databases">
        <title>Salinicola lusitanus LLJ914,a marine bacterium isolated from the Okinawa Trough.</title>
        <authorList>
            <person name="Li J."/>
        </authorList>
    </citation>
    <scope>NUCLEOTIDE SEQUENCE [LARGE SCALE GENOMIC DNA]</scope>
</reference>
<evidence type="ECO:0000256" key="1">
    <source>
        <dbReference type="SAM" id="MobiDB-lite"/>
    </source>
</evidence>